<evidence type="ECO:0000256" key="2">
    <source>
        <dbReference type="ARBA" id="ARBA00009072"/>
    </source>
</evidence>
<accession>A0A9P5MXE3</accession>
<name>A0A9P5MXE3_9AGAM</name>
<evidence type="ECO:0000313" key="5">
    <source>
        <dbReference type="EMBL" id="KAF8481140.1"/>
    </source>
</evidence>
<feature type="region of interest" description="Disordered" evidence="4">
    <location>
        <begin position="275"/>
        <end position="362"/>
    </location>
</feature>
<protein>
    <submittedName>
        <fullName evidence="5">Nuclear protein DGCR14</fullName>
    </submittedName>
</protein>
<keyword evidence="3" id="KW-0539">Nucleus</keyword>
<reference evidence="5" key="2">
    <citation type="journal article" date="2020" name="Nat. Commun.">
        <title>Large-scale genome sequencing of mycorrhizal fungi provides insights into the early evolution of symbiotic traits.</title>
        <authorList>
            <person name="Miyauchi S."/>
            <person name="Kiss E."/>
            <person name="Kuo A."/>
            <person name="Drula E."/>
            <person name="Kohler A."/>
            <person name="Sanchez-Garcia M."/>
            <person name="Morin E."/>
            <person name="Andreopoulos B."/>
            <person name="Barry K.W."/>
            <person name="Bonito G."/>
            <person name="Buee M."/>
            <person name="Carver A."/>
            <person name="Chen C."/>
            <person name="Cichocki N."/>
            <person name="Clum A."/>
            <person name="Culley D."/>
            <person name="Crous P.W."/>
            <person name="Fauchery L."/>
            <person name="Girlanda M."/>
            <person name="Hayes R.D."/>
            <person name="Keri Z."/>
            <person name="LaButti K."/>
            <person name="Lipzen A."/>
            <person name="Lombard V."/>
            <person name="Magnuson J."/>
            <person name="Maillard F."/>
            <person name="Murat C."/>
            <person name="Nolan M."/>
            <person name="Ohm R.A."/>
            <person name="Pangilinan J."/>
            <person name="Pereira M.F."/>
            <person name="Perotto S."/>
            <person name="Peter M."/>
            <person name="Pfister S."/>
            <person name="Riley R."/>
            <person name="Sitrit Y."/>
            <person name="Stielow J.B."/>
            <person name="Szollosi G."/>
            <person name="Zifcakova L."/>
            <person name="Stursova M."/>
            <person name="Spatafora J.W."/>
            <person name="Tedersoo L."/>
            <person name="Vaario L.M."/>
            <person name="Yamada A."/>
            <person name="Yan M."/>
            <person name="Wang P."/>
            <person name="Xu J."/>
            <person name="Bruns T."/>
            <person name="Baldrian P."/>
            <person name="Vilgalys R."/>
            <person name="Dunand C."/>
            <person name="Henrissat B."/>
            <person name="Grigoriev I.V."/>
            <person name="Hibbett D."/>
            <person name="Nagy L.G."/>
            <person name="Martin F.M."/>
        </authorList>
    </citation>
    <scope>NUCLEOTIDE SEQUENCE</scope>
    <source>
        <strain evidence="5">Prilba</strain>
    </source>
</reference>
<feature type="compositionally biased region" description="Basic and acidic residues" evidence="4">
    <location>
        <begin position="97"/>
        <end position="108"/>
    </location>
</feature>
<dbReference type="GO" id="GO:0071013">
    <property type="term" value="C:catalytic step 2 spliceosome"/>
    <property type="evidence" value="ECO:0007669"/>
    <property type="project" value="TreeGrafter"/>
</dbReference>
<feature type="region of interest" description="Disordered" evidence="4">
    <location>
        <begin position="472"/>
        <end position="509"/>
    </location>
</feature>
<feature type="region of interest" description="Disordered" evidence="4">
    <location>
        <begin position="380"/>
        <end position="404"/>
    </location>
</feature>
<organism evidence="5 6">
    <name type="scientific">Russula ochroleuca</name>
    <dbReference type="NCBI Taxonomy" id="152965"/>
    <lineage>
        <taxon>Eukaryota</taxon>
        <taxon>Fungi</taxon>
        <taxon>Dikarya</taxon>
        <taxon>Basidiomycota</taxon>
        <taxon>Agaricomycotina</taxon>
        <taxon>Agaricomycetes</taxon>
        <taxon>Russulales</taxon>
        <taxon>Russulaceae</taxon>
        <taxon>Russula</taxon>
    </lineage>
</organism>
<evidence type="ECO:0000256" key="3">
    <source>
        <dbReference type="ARBA" id="ARBA00023242"/>
    </source>
</evidence>
<feature type="compositionally biased region" description="Polar residues" evidence="4">
    <location>
        <begin position="308"/>
        <end position="317"/>
    </location>
</feature>
<reference evidence="5" key="1">
    <citation type="submission" date="2019-10" db="EMBL/GenBank/DDBJ databases">
        <authorList>
            <consortium name="DOE Joint Genome Institute"/>
            <person name="Kuo A."/>
            <person name="Miyauchi S."/>
            <person name="Kiss E."/>
            <person name="Drula E."/>
            <person name="Kohler A."/>
            <person name="Sanchez-Garcia M."/>
            <person name="Andreopoulos B."/>
            <person name="Barry K.W."/>
            <person name="Bonito G."/>
            <person name="Buee M."/>
            <person name="Carver A."/>
            <person name="Chen C."/>
            <person name="Cichocki N."/>
            <person name="Clum A."/>
            <person name="Culley D."/>
            <person name="Crous P.W."/>
            <person name="Fauchery L."/>
            <person name="Girlanda M."/>
            <person name="Hayes R."/>
            <person name="Keri Z."/>
            <person name="LaButti K."/>
            <person name="Lipzen A."/>
            <person name="Lombard V."/>
            <person name="Magnuson J."/>
            <person name="Maillard F."/>
            <person name="Morin E."/>
            <person name="Murat C."/>
            <person name="Nolan M."/>
            <person name="Ohm R."/>
            <person name="Pangilinan J."/>
            <person name="Pereira M."/>
            <person name="Perotto S."/>
            <person name="Peter M."/>
            <person name="Riley R."/>
            <person name="Sitrit Y."/>
            <person name="Stielow B."/>
            <person name="Szollosi G."/>
            <person name="Zifcakova L."/>
            <person name="Stursova M."/>
            <person name="Spatafora J.W."/>
            <person name="Tedersoo L."/>
            <person name="Vaario L.-M."/>
            <person name="Yamada A."/>
            <person name="Yan M."/>
            <person name="Wang P."/>
            <person name="Xu J."/>
            <person name="Bruns T."/>
            <person name="Baldrian P."/>
            <person name="Vilgalys R."/>
            <person name="Henrissat B."/>
            <person name="Grigoriev I.V."/>
            <person name="Hibbett D."/>
            <person name="Nagy L.G."/>
            <person name="Martin F.M."/>
        </authorList>
    </citation>
    <scope>NUCLEOTIDE SEQUENCE</scope>
    <source>
        <strain evidence="5">Prilba</strain>
    </source>
</reference>
<dbReference type="PANTHER" id="PTHR12940">
    <property type="entry name" value="ES-2 PROTEIN - RELATED"/>
    <property type="match status" value="1"/>
</dbReference>
<dbReference type="Pfam" id="PF09751">
    <property type="entry name" value="Es2"/>
    <property type="match status" value="1"/>
</dbReference>
<feature type="region of interest" description="Disordered" evidence="4">
    <location>
        <begin position="205"/>
        <end position="227"/>
    </location>
</feature>
<feature type="compositionally biased region" description="Low complexity" evidence="4">
    <location>
        <begin position="205"/>
        <end position="218"/>
    </location>
</feature>
<comment type="caution">
    <text evidence="5">The sequence shown here is derived from an EMBL/GenBank/DDBJ whole genome shotgun (WGS) entry which is preliminary data.</text>
</comment>
<dbReference type="InterPro" id="IPR019148">
    <property type="entry name" value="Nuclear_protein_DGCR14_ESS-2"/>
</dbReference>
<dbReference type="EMBL" id="WHVB01000007">
    <property type="protein sequence ID" value="KAF8481140.1"/>
    <property type="molecule type" value="Genomic_DNA"/>
</dbReference>
<dbReference type="Proteomes" id="UP000759537">
    <property type="component" value="Unassembled WGS sequence"/>
</dbReference>
<gene>
    <name evidence="5" type="ORF">DFH94DRAFT_443400</name>
</gene>
<feature type="region of interest" description="Disordered" evidence="4">
    <location>
        <begin position="75"/>
        <end position="108"/>
    </location>
</feature>
<sequence length="509" mass="55127">MSEPSTPVPKRSLNRQSVLEEDEYTAALSRIIARDFFPSLVHLDATNTYLDALETRDPQLIGASVRNLESINATVRSTHPWQTPSETPYGAGPSETPVHHQQERSTKRVRYDTDMSLDAFQARYTSEDNASFTQILNEENAQRREKYGWAWAAQQRVEAQRMKALEVRERALIEMPESAGVREKMRIEAPSVPAGLITALGEGAEAEAGAGTQQSAAAGGEGGESSSVGKEVVLLERDGEDEVVVDVMAPKKDTRPAGVDGWAFRARNSLMFSPGADVSPYDPSSTQSTPAKGPPKTIKHGNTRLVEQDQTLSSSRAMSEPPSPTQSRVDNAIAGTPYRPKSPGNNNFSYVPSLPSPTPSELGPAAVKQLMTWGTLAGTPRILSQSDDPAEASAPVPNTPFHISAPTKREVLSHKLSSSASKSLRAKANLLGAGHVRRKGDMPPPSWTPRRAEASGALTPAAKRLLDRTMGTAASRRAEAMGRAAGWENNKDKDLNRVRWTPTPSVTRR</sequence>
<dbReference type="AlphaFoldDB" id="A0A9P5MXE3"/>
<comment type="similarity">
    <text evidence="2">Belongs to the ESS2 family.</text>
</comment>
<evidence type="ECO:0000256" key="1">
    <source>
        <dbReference type="ARBA" id="ARBA00004123"/>
    </source>
</evidence>
<dbReference type="OrthoDB" id="19679at2759"/>
<keyword evidence="6" id="KW-1185">Reference proteome</keyword>
<comment type="subcellular location">
    <subcellularLocation>
        <location evidence="1">Nucleus</location>
    </subcellularLocation>
</comment>
<dbReference type="PANTHER" id="PTHR12940:SF0">
    <property type="entry name" value="SPLICING FACTOR ESS-2 HOMOLOG"/>
    <property type="match status" value="1"/>
</dbReference>
<proteinExistence type="inferred from homology"/>
<evidence type="ECO:0000313" key="6">
    <source>
        <dbReference type="Proteomes" id="UP000759537"/>
    </source>
</evidence>
<evidence type="ECO:0000256" key="4">
    <source>
        <dbReference type="SAM" id="MobiDB-lite"/>
    </source>
</evidence>
<feature type="region of interest" description="Disordered" evidence="4">
    <location>
        <begin position="435"/>
        <end position="457"/>
    </location>
</feature>
<feature type="compositionally biased region" description="Polar residues" evidence="4">
    <location>
        <begin position="75"/>
        <end position="86"/>
    </location>
</feature>